<name>A0A448XRN7_9PLAT</name>
<keyword evidence="2" id="KW-1185">Reference proteome</keyword>
<dbReference type="Proteomes" id="UP000784294">
    <property type="component" value="Unassembled WGS sequence"/>
</dbReference>
<evidence type="ECO:0000313" key="1">
    <source>
        <dbReference type="EMBL" id="VEL43226.1"/>
    </source>
</evidence>
<proteinExistence type="predicted"/>
<reference evidence="1" key="1">
    <citation type="submission" date="2018-11" db="EMBL/GenBank/DDBJ databases">
        <authorList>
            <consortium name="Pathogen Informatics"/>
        </authorList>
    </citation>
    <scope>NUCLEOTIDE SEQUENCE</scope>
</reference>
<comment type="caution">
    <text evidence="1">The sequence shown here is derived from an EMBL/GenBank/DDBJ whole genome shotgun (WGS) entry which is preliminary data.</text>
</comment>
<dbReference type="AlphaFoldDB" id="A0A448XRN7"/>
<protein>
    <submittedName>
        <fullName evidence="1">Uncharacterized protein</fullName>
    </submittedName>
</protein>
<dbReference type="EMBL" id="CAAALY010279734">
    <property type="protein sequence ID" value="VEL43226.1"/>
    <property type="molecule type" value="Genomic_DNA"/>
</dbReference>
<gene>
    <name evidence="1" type="ORF">PXEA_LOCUS36666</name>
</gene>
<evidence type="ECO:0000313" key="2">
    <source>
        <dbReference type="Proteomes" id="UP000784294"/>
    </source>
</evidence>
<sequence length="50" mass="5518">MARGLLRLPQFALTSTPHLIPSLNLRVKLKSPSSPELVHCFSVDMLLSDS</sequence>
<organism evidence="1 2">
    <name type="scientific">Protopolystoma xenopodis</name>
    <dbReference type="NCBI Taxonomy" id="117903"/>
    <lineage>
        <taxon>Eukaryota</taxon>
        <taxon>Metazoa</taxon>
        <taxon>Spiralia</taxon>
        <taxon>Lophotrochozoa</taxon>
        <taxon>Platyhelminthes</taxon>
        <taxon>Monogenea</taxon>
        <taxon>Polyopisthocotylea</taxon>
        <taxon>Polystomatidea</taxon>
        <taxon>Polystomatidae</taxon>
        <taxon>Protopolystoma</taxon>
    </lineage>
</organism>
<accession>A0A448XRN7</accession>